<dbReference type="EMBL" id="ML987204">
    <property type="protein sequence ID" value="KAF2243606.1"/>
    <property type="molecule type" value="Genomic_DNA"/>
</dbReference>
<feature type="transmembrane region" description="Helical" evidence="2">
    <location>
        <begin position="458"/>
        <end position="481"/>
    </location>
</feature>
<feature type="transmembrane region" description="Helical" evidence="2">
    <location>
        <begin position="493"/>
        <end position="514"/>
    </location>
</feature>
<dbReference type="GeneID" id="54589217"/>
<proteinExistence type="predicted"/>
<protein>
    <recommendedName>
        <fullName evidence="5">Cora-domain-containing protein</fullName>
    </recommendedName>
</protein>
<evidence type="ECO:0000256" key="2">
    <source>
        <dbReference type="SAM" id="Phobius"/>
    </source>
</evidence>
<organism evidence="3 4">
    <name type="scientific">Trematosphaeria pertusa</name>
    <dbReference type="NCBI Taxonomy" id="390896"/>
    <lineage>
        <taxon>Eukaryota</taxon>
        <taxon>Fungi</taxon>
        <taxon>Dikarya</taxon>
        <taxon>Ascomycota</taxon>
        <taxon>Pezizomycotina</taxon>
        <taxon>Dothideomycetes</taxon>
        <taxon>Pleosporomycetidae</taxon>
        <taxon>Pleosporales</taxon>
        <taxon>Massarineae</taxon>
        <taxon>Trematosphaeriaceae</taxon>
        <taxon>Trematosphaeria</taxon>
    </lineage>
</organism>
<keyword evidence="2" id="KW-0472">Membrane</keyword>
<feature type="compositionally biased region" description="Polar residues" evidence="1">
    <location>
        <begin position="27"/>
        <end position="37"/>
    </location>
</feature>
<dbReference type="AlphaFoldDB" id="A0A6A6HZZ2"/>
<dbReference type="Proteomes" id="UP000800094">
    <property type="component" value="Unassembled WGS sequence"/>
</dbReference>
<sequence length="543" mass="60768">MASSHNPTLARPSSQSSERPTLRKHSTGFSSTTTAVSPTSLSSVELKELHLPGQSSQAPAGKAALVGRDDLHSIGALRLLPTSSLITKEILENDANFAPESRIDVVRVCCQGWSWVEDQNDDQIEAAVQTILRCPCGKPKFLAFMIFLEHHDKAMYGNQASVSHKTALSMFDKFGIHSMFLPRILGFPDYWSAFPSEQSDGGVCASYEFYCQHPRWAQTSRYDKTKHRSPCSVHLHYNPSRKLTTYLVSSSRSEDWVASIKQTLIQPRMTSIEHASILREVTESPFALHAIISGLAFSQSQEFVRSVREKLMLQIRKVNDYSELTKDVMDTTPLENTMRNRAMLENITKELHLVSQTADTGIANADMSLKLCQKMLNAYMRLSDIQGKASKTHAFRSTEDALRYTLESMKCQKDWLISYKARKDTAMNFVFNMVTQQDSAANVDIAFKMAKDSSSMNAITILTMIFLPGTFVGGIFSSEVFDISTDGRPSVNALFWPLLGLCLTLNVITIMLWYNRVALAKLSGRISMLLGRKKDRAKNESPV</sequence>
<feature type="compositionally biased region" description="Polar residues" evidence="1">
    <location>
        <begin position="1"/>
        <end position="19"/>
    </location>
</feature>
<evidence type="ECO:0000256" key="1">
    <source>
        <dbReference type="SAM" id="MobiDB-lite"/>
    </source>
</evidence>
<keyword evidence="2" id="KW-1133">Transmembrane helix</keyword>
<reference evidence="3" key="1">
    <citation type="journal article" date="2020" name="Stud. Mycol.">
        <title>101 Dothideomycetes genomes: a test case for predicting lifestyles and emergence of pathogens.</title>
        <authorList>
            <person name="Haridas S."/>
            <person name="Albert R."/>
            <person name="Binder M."/>
            <person name="Bloem J."/>
            <person name="Labutti K."/>
            <person name="Salamov A."/>
            <person name="Andreopoulos B."/>
            <person name="Baker S."/>
            <person name="Barry K."/>
            <person name="Bills G."/>
            <person name="Bluhm B."/>
            <person name="Cannon C."/>
            <person name="Castanera R."/>
            <person name="Culley D."/>
            <person name="Daum C."/>
            <person name="Ezra D."/>
            <person name="Gonzalez J."/>
            <person name="Henrissat B."/>
            <person name="Kuo A."/>
            <person name="Liang C."/>
            <person name="Lipzen A."/>
            <person name="Lutzoni F."/>
            <person name="Magnuson J."/>
            <person name="Mondo S."/>
            <person name="Nolan M."/>
            <person name="Ohm R."/>
            <person name="Pangilinan J."/>
            <person name="Park H.-J."/>
            <person name="Ramirez L."/>
            <person name="Alfaro M."/>
            <person name="Sun H."/>
            <person name="Tritt A."/>
            <person name="Yoshinaga Y."/>
            <person name="Zwiers L.-H."/>
            <person name="Turgeon B."/>
            <person name="Goodwin S."/>
            <person name="Spatafora J."/>
            <person name="Crous P."/>
            <person name="Grigoriev I."/>
        </authorList>
    </citation>
    <scope>NUCLEOTIDE SEQUENCE</scope>
    <source>
        <strain evidence="3">CBS 122368</strain>
    </source>
</reference>
<dbReference type="OrthoDB" id="2830640at2759"/>
<gene>
    <name evidence="3" type="ORF">BU26DRAFT_608970</name>
</gene>
<dbReference type="RefSeq" id="XP_033678610.1">
    <property type="nucleotide sequence ID" value="XM_033835887.1"/>
</dbReference>
<keyword evidence="4" id="KW-1185">Reference proteome</keyword>
<evidence type="ECO:0000313" key="4">
    <source>
        <dbReference type="Proteomes" id="UP000800094"/>
    </source>
</evidence>
<accession>A0A6A6HZZ2</accession>
<feature type="region of interest" description="Disordered" evidence="1">
    <location>
        <begin position="1"/>
        <end position="37"/>
    </location>
</feature>
<name>A0A6A6HZZ2_9PLEO</name>
<evidence type="ECO:0008006" key="5">
    <source>
        <dbReference type="Google" id="ProtNLM"/>
    </source>
</evidence>
<dbReference type="Gene3D" id="1.20.58.340">
    <property type="entry name" value="Magnesium transport protein CorA, transmembrane region"/>
    <property type="match status" value="1"/>
</dbReference>
<evidence type="ECO:0000313" key="3">
    <source>
        <dbReference type="EMBL" id="KAF2243606.1"/>
    </source>
</evidence>
<keyword evidence="2" id="KW-0812">Transmembrane</keyword>